<sequence>NVEIVNCLNVPLRNRNKSYSTSNDEDFWPPEIQSFYRESFLGSSDTSLEA</sequence>
<dbReference type="EMBL" id="CAJVCH010025550">
    <property type="protein sequence ID" value="CAG7698760.1"/>
    <property type="molecule type" value="Genomic_DNA"/>
</dbReference>
<name>A0A8J2JB83_9HEXA</name>
<gene>
    <name evidence="1" type="ORF">AFUS01_LOCUS4115</name>
</gene>
<reference evidence="1" key="1">
    <citation type="submission" date="2021-06" db="EMBL/GenBank/DDBJ databases">
        <authorList>
            <person name="Hodson N. C."/>
            <person name="Mongue J. A."/>
            <person name="Jaron S. K."/>
        </authorList>
    </citation>
    <scope>NUCLEOTIDE SEQUENCE</scope>
</reference>
<proteinExistence type="predicted"/>
<comment type="caution">
    <text evidence="1">The sequence shown here is derived from an EMBL/GenBank/DDBJ whole genome shotgun (WGS) entry which is preliminary data.</text>
</comment>
<evidence type="ECO:0000313" key="1">
    <source>
        <dbReference type="EMBL" id="CAG7698760.1"/>
    </source>
</evidence>
<protein>
    <submittedName>
        <fullName evidence="1">Uncharacterized protein</fullName>
    </submittedName>
</protein>
<accession>A0A8J2JB83</accession>
<dbReference type="AlphaFoldDB" id="A0A8J2JB83"/>
<keyword evidence="2" id="KW-1185">Reference proteome</keyword>
<feature type="non-terminal residue" evidence="1">
    <location>
        <position position="50"/>
    </location>
</feature>
<evidence type="ECO:0000313" key="2">
    <source>
        <dbReference type="Proteomes" id="UP000708208"/>
    </source>
</evidence>
<dbReference type="Proteomes" id="UP000708208">
    <property type="component" value="Unassembled WGS sequence"/>
</dbReference>
<organism evidence="1 2">
    <name type="scientific">Allacma fusca</name>
    <dbReference type="NCBI Taxonomy" id="39272"/>
    <lineage>
        <taxon>Eukaryota</taxon>
        <taxon>Metazoa</taxon>
        <taxon>Ecdysozoa</taxon>
        <taxon>Arthropoda</taxon>
        <taxon>Hexapoda</taxon>
        <taxon>Collembola</taxon>
        <taxon>Symphypleona</taxon>
        <taxon>Sminthuridae</taxon>
        <taxon>Allacma</taxon>
    </lineage>
</organism>
<feature type="non-terminal residue" evidence="1">
    <location>
        <position position="1"/>
    </location>
</feature>